<gene>
    <name evidence="3" type="ORF">V6N12_009997</name>
</gene>
<evidence type="ECO:0000256" key="1">
    <source>
        <dbReference type="PROSITE-ProRule" id="PRU00047"/>
    </source>
</evidence>
<organism evidence="3 4">
    <name type="scientific">Hibiscus sabdariffa</name>
    <name type="common">roselle</name>
    <dbReference type="NCBI Taxonomy" id="183260"/>
    <lineage>
        <taxon>Eukaryota</taxon>
        <taxon>Viridiplantae</taxon>
        <taxon>Streptophyta</taxon>
        <taxon>Embryophyta</taxon>
        <taxon>Tracheophyta</taxon>
        <taxon>Spermatophyta</taxon>
        <taxon>Magnoliopsida</taxon>
        <taxon>eudicotyledons</taxon>
        <taxon>Gunneridae</taxon>
        <taxon>Pentapetalae</taxon>
        <taxon>rosids</taxon>
        <taxon>malvids</taxon>
        <taxon>Malvales</taxon>
        <taxon>Malvaceae</taxon>
        <taxon>Malvoideae</taxon>
        <taxon>Hibiscus</taxon>
    </lineage>
</organism>
<proteinExistence type="predicted"/>
<dbReference type="InterPro" id="IPR001878">
    <property type="entry name" value="Znf_CCHC"/>
</dbReference>
<keyword evidence="4" id="KW-1185">Reference proteome</keyword>
<sequence length="102" mass="11543">MVGKIARIDYNTEEKCYQCGKYGHLVEKCSSKEDVVDEPQAMDVVGQRIRRRENVMALGCRYLIVGIRRRKSGGMEISIPRQYCDGVLRGINLGCCALRMAI</sequence>
<comment type="caution">
    <text evidence="3">The sequence shown here is derived from an EMBL/GenBank/DDBJ whole genome shotgun (WGS) entry which is preliminary data.</text>
</comment>
<dbReference type="PROSITE" id="PS50158">
    <property type="entry name" value="ZF_CCHC"/>
    <property type="match status" value="1"/>
</dbReference>
<dbReference type="InterPro" id="IPR036875">
    <property type="entry name" value="Znf_CCHC_sf"/>
</dbReference>
<reference evidence="3 4" key="1">
    <citation type="journal article" date="2024" name="G3 (Bethesda)">
        <title>Genome assembly of Hibiscus sabdariffa L. provides insights into metabolisms of medicinal natural products.</title>
        <authorList>
            <person name="Kim T."/>
        </authorList>
    </citation>
    <scope>NUCLEOTIDE SEQUENCE [LARGE SCALE GENOMIC DNA]</scope>
    <source>
        <strain evidence="3">TK-2024</strain>
        <tissue evidence="3">Old leaves</tissue>
    </source>
</reference>
<keyword evidence="1" id="KW-0863">Zinc-finger</keyword>
<name>A0ABR2ECT4_9ROSI</name>
<accession>A0ABR2ECT4</accession>
<evidence type="ECO:0000313" key="4">
    <source>
        <dbReference type="Proteomes" id="UP001472677"/>
    </source>
</evidence>
<keyword evidence="1" id="KW-0862">Zinc</keyword>
<dbReference type="SUPFAM" id="SSF57756">
    <property type="entry name" value="Retrovirus zinc finger-like domains"/>
    <property type="match status" value="1"/>
</dbReference>
<evidence type="ECO:0000313" key="3">
    <source>
        <dbReference type="EMBL" id="KAK8557773.1"/>
    </source>
</evidence>
<protein>
    <recommendedName>
        <fullName evidence="2">CCHC-type domain-containing protein</fullName>
    </recommendedName>
</protein>
<dbReference type="Gene3D" id="4.10.60.10">
    <property type="entry name" value="Zinc finger, CCHC-type"/>
    <property type="match status" value="1"/>
</dbReference>
<keyword evidence="1" id="KW-0479">Metal-binding</keyword>
<feature type="domain" description="CCHC-type" evidence="2">
    <location>
        <begin position="15"/>
        <end position="29"/>
    </location>
</feature>
<evidence type="ECO:0000259" key="2">
    <source>
        <dbReference type="PROSITE" id="PS50158"/>
    </source>
</evidence>
<dbReference type="EMBL" id="JBBPBM010000016">
    <property type="protein sequence ID" value="KAK8557773.1"/>
    <property type="molecule type" value="Genomic_DNA"/>
</dbReference>
<dbReference type="Proteomes" id="UP001472677">
    <property type="component" value="Unassembled WGS sequence"/>
</dbReference>